<keyword evidence="6" id="KW-1185">Reference proteome</keyword>
<dbReference type="RefSeq" id="WP_218325910.1">
    <property type="nucleotide sequence ID" value="NZ_JAHUZB010000003.1"/>
</dbReference>
<evidence type="ECO:0000256" key="3">
    <source>
        <dbReference type="HAMAP-Rule" id="MF_00131"/>
    </source>
</evidence>
<dbReference type="PANTHER" id="PTHR43406:SF1">
    <property type="entry name" value="TRYPTOPHAN SYNTHASE ALPHA CHAIN, CHLOROPLASTIC"/>
    <property type="match status" value="1"/>
</dbReference>
<name>A0ABS6TD81_9ENTE</name>
<evidence type="ECO:0000313" key="5">
    <source>
        <dbReference type="EMBL" id="MBV7390861.1"/>
    </source>
</evidence>
<gene>
    <name evidence="3 5" type="primary">trpA</name>
    <name evidence="5" type="ORF">KUA55_09225</name>
</gene>
<sequence>MKKLTNYLLQKKEVGKLFVPYIMAGANGLDNLTKEIEMLAENGATAIELGVPFSDPVADGPIIQAAGLDALANKVTLKKIVQVLQNFQSPVPLILMGYYNSFFHYGLAELITDLASTDVAGFIIPDLPYEHQNLVLPLLNDSEIALLQLVTLTSHEDRIKELVQNAEGFVYAVTINGTTGTGKNYRDDLDQHLEKIVELADIPVLAGFGVSNPEQVARFSEVCDGVVVGSKIVQSLKNDGLTKTGQLVYAFTH</sequence>
<comment type="catalytic activity">
    <reaction evidence="3">
        <text>(1S,2R)-1-C-(indol-3-yl)glycerol 3-phosphate + L-serine = D-glyceraldehyde 3-phosphate + L-tryptophan + H2O</text>
        <dbReference type="Rhea" id="RHEA:10532"/>
        <dbReference type="ChEBI" id="CHEBI:15377"/>
        <dbReference type="ChEBI" id="CHEBI:33384"/>
        <dbReference type="ChEBI" id="CHEBI:57912"/>
        <dbReference type="ChEBI" id="CHEBI:58866"/>
        <dbReference type="ChEBI" id="CHEBI:59776"/>
        <dbReference type="EC" id="4.2.1.20"/>
    </reaction>
</comment>
<keyword evidence="3" id="KW-0057">Aromatic amino acid biosynthesis</keyword>
<comment type="function">
    <text evidence="3">The alpha subunit is responsible for the aldol cleavage of indoleglycerol phosphate to indole and glyceraldehyde 3-phosphate.</text>
</comment>
<reference evidence="5 6" key="1">
    <citation type="submission" date="2021-06" db="EMBL/GenBank/DDBJ databases">
        <title>Enterococcus alishanensis sp. nov., a novel lactic acid bacterium isolated from fresh coffee beans.</title>
        <authorList>
            <person name="Chen Y.-S."/>
        </authorList>
    </citation>
    <scope>NUCLEOTIDE SEQUENCE [LARGE SCALE GENOMIC DNA]</scope>
    <source>
        <strain evidence="5 6">ALS3</strain>
    </source>
</reference>
<dbReference type="EMBL" id="JAHUZB010000003">
    <property type="protein sequence ID" value="MBV7390861.1"/>
    <property type="molecule type" value="Genomic_DNA"/>
</dbReference>
<organism evidence="5 6">
    <name type="scientific">Enterococcus alishanensis</name>
    <dbReference type="NCBI Taxonomy" id="1303817"/>
    <lineage>
        <taxon>Bacteria</taxon>
        <taxon>Bacillati</taxon>
        <taxon>Bacillota</taxon>
        <taxon>Bacilli</taxon>
        <taxon>Lactobacillales</taxon>
        <taxon>Enterococcaceae</taxon>
        <taxon>Enterococcus</taxon>
    </lineage>
</organism>
<comment type="caution">
    <text evidence="5">The sequence shown here is derived from an EMBL/GenBank/DDBJ whole genome shotgun (WGS) entry which is preliminary data.</text>
</comment>
<keyword evidence="2 3" id="KW-0456">Lyase</keyword>
<dbReference type="PANTHER" id="PTHR43406">
    <property type="entry name" value="TRYPTOPHAN SYNTHASE, ALPHA CHAIN"/>
    <property type="match status" value="1"/>
</dbReference>
<evidence type="ECO:0000256" key="4">
    <source>
        <dbReference type="RuleBase" id="RU003662"/>
    </source>
</evidence>
<dbReference type="CDD" id="cd04724">
    <property type="entry name" value="Tryptophan_synthase_alpha"/>
    <property type="match status" value="1"/>
</dbReference>
<evidence type="ECO:0000256" key="1">
    <source>
        <dbReference type="ARBA" id="ARBA00022605"/>
    </source>
</evidence>
<dbReference type="Pfam" id="PF00290">
    <property type="entry name" value="Trp_syntA"/>
    <property type="match status" value="1"/>
</dbReference>
<dbReference type="InterPro" id="IPR018204">
    <property type="entry name" value="Trp_synthase_alpha_AS"/>
</dbReference>
<dbReference type="Proteomes" id="UP000774130">
    <property type="component" value="Unassembled WGS sequence"/>
</dbReference>
<dbReference type="InterPro" id="IPR002028">
    <property type="entry name" value="Trp_synthase_suA"/>
</dbReference>
<comment type="similarity">
    <text evidence="3 4">Belongs to the TrpA family.</text>
</comment>
<keyword evidence="3" id="KW-0822">Tryptophan biosynthesis</keyword>
<evidence type="ECO:0000256" key="2">
    <source>
        <dbReference type="ARBA" id="ARBA00023239"/>
    </source>
</evidence>
<dbReference type="PROSITE" id="PS00167">
    <property type="entry name" value="TRP_SYNTHASE_ALPHA"/>
    <property type="match status" value="1"/>
</dbReference>
<accession>A0ABS6TD81</accession>
<dbReference type="GO" id="GO:0004834">
    <property type="term" value="F:tryptophan synthase activity"/>
    <property type="evidence" value="ECO:0007669"/>
    <property type="project" value="UniProtKB-EC"/>
</dbReference>
<keyword evidence="1 3" id="KW-0028">Amino-acid biosynthesis</keyword>
<feature type="active site" description="Proton acceptor" evidence="3">
    <location>
        <position position="59"/>
    </location>
</feature>
<evidence type="ECO:0000313" key="6">
    <source>
        <dbReference type="Proteomes" id="UP000774130"/>
    </source>
</evidence>
<dbReference type="HAMAP" id="MF_00131">
    <property type="entry name" value="Trp_synth_alpha"/>
    <property type="match status" value="1"/>
</dbReference>
<feature type="active site" description="Proton acceptor" evidence="3">
    <location>
        <position position="48"/>
    </location>
</feature>
<comment type="pathway">
    <text evidence="3">Amino-acid biosynthesis; L-tryptophan biosynthesis; L-tryptophan from chorismate: step 5/5.</text>
</comment>
<proteinExistence type="inferred from homology"/>
<protein>
    <recommendedName>
        <fullName evidence="3">Tryptophan synthase alpha chain</fullName>
        <ecNumber evidence="3">4.2.1.20</ecNumber>
    </recommendedName>
</protein>
<comment type="subunit">
    <text evidence="3">Tetramer of two alpha and two beta chains.</text>
</comment>
<dbReference type="NCBIfam" id="TIGR00262">
    <property type="entry name" value="trpA"/>
    <property type="match status" value="1"/>
</dbReference>
<dbReference type="EC" id="4.2.1.20" evidence="3"/>